<dbReference type="Proteomes" id="UP000472263">
    <property type="component" value="Chromosome 8"/>
</dbReference>
<evidence type="ECO:0000259" key="2">
    <source>
        <dbReference type="Pfam" id="PF00685"/>
    </source>
</evidence>
<evidence type="ECO:0000256" key="1">
    <source>
        <dbReference type="RuleBase" id="RU361155"/>
    </source>
</evidence>
<accession>A0A667W9G4</accession>
<protein>
    <recommendedName>
        <fullName evidence="1">Sulfotransferase</fullName>
        <ecNumber evidence="1">2.8.2.-</ecNumber>
    </recommendedName>
</protein>
<comment type="similarity">
    <text evidence="1">Belongs to the sulfotransferase 1 family.</text>
</comment>
<reference evidence="3" key="2">
    <citation type="submission" date="2025-08" db="UniProtKB">
        <authorList>
            <consortium name="Ensembl"/>
        </authorList>
    </citation>
    <scope>IDENTIFICATION</scope>
</reference>
<dbReference type="Ensembl" id="ENSMMDT00005001051.1">
    <property type="protein sequence ID" value="ENSMMDP00005001030.1"/>
    <property type="gene ID" value="ENSMMDG00005000619.1"/>
</dbReference>
<sequence>MLCFCKQTSDMTFYLFICFFIAGKIGDWKNTFTVAQSERCDQIFQEQLGDLALKFIWDTELPPQP</sequence>
<name>A0A667W9G4_9TELE</name>
<feature type="domain" description="Sulfotransferase" evidence="2">
    <location>
        <begin position="19"/>
        <end position="51"/>
    </location>
</feature>
<dbReference type="InterPro" id="IPR027417">
    <property type="entry name" value="P-loop_NTPase"/>
</dbReference>
<dbReference type="Pfam" id="PF00685">
    <property type="entry name" value="Sulfotransfer_1"/>
    <property type="match status" value="1"/>
</dbReference>
<proteinExistence type="inferred from homology"/>
<dbReference type="AlphaFoldDB" id="A0A667W9G4"/>
<keyword evidence="4" id="KW-1185">Reference proteome</keyword>
<dbReference type="EC" id="2.8.2.-" evidence="1"/>
<organism evidence="3 4">
    <name type="scientific">Myripristis murdjan</name>
    <name type="common">pinecone soldierfish</name>
    <dbReference type="NCBI Taxonomy" id="586833"/>
    <lineage>
        <taxon>Eukaryota</taxon>
        <taxon>Metazoa</taxon>
        <taxon>Chordata</taxon>
        <taxon>Craniata</taxon>
        <taxon>Vertebrata</taxon>
        <taxon>Euteleostomi</taxon>
        <taxon>Actinopterygii</taxon>
        <taxon>Neopterygii</taxon>
        <taxon>Teleostei</taxon>
        <taxon>Neoteleostei</taxon>
        <taxon>Acanthomorphata</taxon>
        <taxon>Holocentriformes</taxon>
        <taxon>Holocentridae</taxon>
        <taxon>Myripristis</taxon>
    </lineage>
</organism>
<reference evidence="3" key="3">
    <citation type="submission" date="2025-09" db="UniProtKB">
        <authorList>
            <consortium name="Ensembl"/>
        </authorList>
    </citation>
    <scope>IDENTIFICATION</scope>
</reference>
<evidence type="ECO:0000313" key="3">
    <source>
        <dbReference type="Ensembl" id="ENSMMDP00005001030.1"/>
    </source>
</evidence>
<dbReference type="Gene3D" id="3.40.50.300">
    <property type="entry name" value="P-loop containing nucleotide triphosphate hydrolases"/>
    <property type="match status" value="1"/>
</dbReference>
<dbReference type="InParanoid" id="A0A667W9G4"/>
<reference evidence="3" key="1">
    <citation type="submission" date="2019-06" db="EMBL/GenBank/DDBJ databases">
        <authorList>
            <consortium name="Wellcome Sanger Institute Data Sharing"/>
        </authorList>
    </citation>
    <scope>NUCLEOTIDE SEQUENCE [LARGE SCALE GENOMIC DNA]</scope>
</reference>
<dbReference type="InterPro" id="IPR000863">
    <property type="entry name" value="Sulfotransferase_dom"/>
</dbReference>
<keyword evidence="1" id="KW-0808">Transferase</keyword>
<dbReference type="SUPFAM" id="SSF52540">
    <property type="entry name" value="P-loop containing nucleoside triphosphate hydrolases"/>
    <property type="match status" value="1"/>
</dbReference>
<dbReference type="GO" id="GO:0008146">
    <property type="term" value="F:sulfotransferase activity"/>
    <property type="evidence" value="ECO:0007669"/>
    <property type="project" value="InterPro"/>
</dbReference>
<evidence type="ECO:0000313" key="4">
    <source>
        <dbReference type="Proteomes" id="UP000472263"/>
    </source>
</evidence>